<feature type="transmembrane region" description="Helical" evidence="8">
    <location>
        <begin position="282"/>
        <end position="300"/>
    </location>
</feature>
<dbReference type="GO" id="GO:0022857">
    <property type="term" value="F:transmembrane transporter activity"/>
    <property type="evidence" value="ECO:0007669"/>
    <property type="project" value="InterPro"/>
</dbReference>
<evidence type="ECO:0000256" key="5">
    <source>
        <dbReference type="ARBA" id="ARBA00022692"/>
    </source>
</evidence>
<keyword evidence="5 8" id="KW-0812">Transmembrane</keyword>
<dbReference type="PANTHER" id="PTHR32196:SF21">
    <property type="entry name" value="ABC TRANSPORTER PERMEASE PROTEIN YPHD-RELATED"/>
    <property type="match status" value="1"/>
</dbReference>
<evidence type="ECO:0000256" key="1">
    <source>
        <dbReference type="ARBA" id="ARBA00004651"/>
    </source>
</evidence>
<dbReference type="RefSeq" id="WP_187720609.1">
    <property type="nucleotide sequence ID" value="NZ_BAABBL010000009.1"/>
</dbReference>
<dbReference type="CDD" id="cd06579">
    <property type="entry name" value="TM_PBP1_transp_AraH_like"/>
    <property type="match status" value="1"/>
</dbReference>
<feature type="transmembrane region" description="Helical" evidence="8">
    <location>
        <begin position="20"/>
        <end position="38"/>
    </location>
</feature>
<reference evidence="9 10" key="1">
    <citation type="submission" date="2020-08" db="EMBL/GenBank/DDBJ databases">
        <title>Genome sequence of Tessaracoccus defluvii JCM 17540T.</title>
        <authorList>
            <person name="Hyun D.-W."/>
            <person name="Bae J.-W."/>
        </authorList>
    </citation>
    <scope>NUCLEOTIDE SEQUENCE [LARGE SCALE GENOMIC DNA]</scope>
    <source>
        <strain evidence="9 10">JCM 17540</strain>
    </source>
</reference>
<organism evidence="9 10">
    <name type="scientific">Tessaracoccus defluvii</name>
    <dbReference type="NCBI Taxonomy" id="1285901"/>
    <lineage>
        <taxon>Bacteria</taxon>
        <taxon>Bacillati</taxon>
        <taxon>Actinomycetota</taxon>
        <taxon>Actinomycetes</taxon>
        <taxon>Propionibacteriales</taxon>
        <taxon>Propionibacteriaceae</taxon>
        <taxon>Tessaracoccus</taxon>
    </lineage>
</organism>
<dbReference type="PANTHER" id="PTHR32196">
    <property type="entry name" value="ABC TRANSPORTER PERMEASE PROTEIN YPHD-RELATED-RELATED"/>
    <property type="match status" value="1"/>
</dbReference>
<feature type="transmembrane region" description="Helical" evidence="8">
    <location>
        <begin position="127"/>
        <end position="147"/>
    </location>
</feature>
<dbReference type="InterPro" id="IPR001851">
    <property type="entry name" value="ABC_transp_permease"/>
</dbReference>
<feature type="transmembrane region" description="Helical" evidence="8">
    <location>
        <begin position="226"/>
        <end position="244"/>
    </location>
</feature>
<comment type="subcellular location">
    <subcellularLocation>
        <location evidence="1">Cell membrane</location>
        <topology evidence="1">Multi-pass membrane protein</topology>
    </subcellularLocation>
</comment>
<keyword evidence="3" id="KW-1003">Cell membrane</keyword>
<feature type="transmembrane region" description="Helical" evidence="8">
    <location>
        <begin position="256"/>
        <end position="275"/>
    </location>
</feature>
<gene>
    <name evidence="9" type="ORF">H9L22_14975</name>
</gene>
<evidence type="ECO:0000256" key="8">
    <source>
        <dbReference type="SAM" id="Phobius"/>
    </source>
</evidence>
<feature type="transmembrane region" description="Helical" evidence="8">
    <location>
        <begin position="177"/>
        <end position="195"/>
    </location>
</feature>
<evidence type="ECO:0000256" key="6">
    <source>
        <dbReference type="ARBA" id="ARBA00022989"/>
    </source>
</evidence>
<protein>
    <submittedName>
        <fullName evidence="9">ABC transporter permease</fullName>
    </submittedName>
</protein>
<evidence type="ECO:0000256" key="3">
    <source>
        <dbReference type="ARBA" id="ARBA00022475"/>
    </source>
</evidence>
<keyword evidence="10" id="KW-1185">Reference proteome</keyword>
<proteinExistence type="predicted"/>
<keyword evidence="4" id="KW-0997">Cell inner membrane</keyword>
<keyword evidence="6 8" id="KW-1133">Transmembrane helix</keyword>
<name>A0A7H0H4L3_9ACTN</name>
<evidence type="ECO:0000313" key="9">
    <source>
        <dbReference type="EMBL" id="QNP55479.1"/>
    </source>
</evidence>
<accession>A0A7H0H4L3</accession>
<dbReference type="KEGG" id="tdf:H9L22_14975"/>
<feature type="transmembrane region" description="Helical" evidence="8">
    <location>
        <begin position="95"/>
        <end position="120"/>
    </location>
</feature>
<dbReference type="Pfam" id="PF02653">
    <property type="entry name" value="BPD_transp_2"/>
    <property type="match status" value="1"/>
</dbReference>
<feature type="transmembrane region" description="Helical" evidence="8">
    <location>
        <begin position="306"/>
        <end position="324"/>
    </location>
</feature>
<feature type="transmembrane region" description="Helical" evidence="8">
    <location>
        <begin position="44"/>
        <end position="64"/>
    </location>
</feature>
<dbReference type="Proteomes" id="UP000516117">
    <property type="component" value="Chromosome"/>
</dbReference>
<keyword evidence="2" id="KW-0813">Transport</keyword>
<evidence type="ECO:0000313" key="10">
    <source>
        <dbReference type="Proteomes" id="UP000516117"/>
    </source>
</evidence>
<evidence type="ECO:0000256" key="2">
    <source>
        <dbReference type="ARBA" id="ARBA00022448"/>
    </source>
</evidence>
<evidence type="ECO:0000256" key="4">
    <source>
        <dbReference type="ARBA" id="ARBA00022519"/>
    </source>
</evidence>
<evidence type="ECO:0000256" key="7">
    <source>
        <dbReference type="ARBA" id="ARBA00023136"/>
    </source>
</evidence>
<feature type="transmembrane region" description="Helical" evidence="8">
    <location>
        <begin position="71"/>
        <end position="89"/>
    </location>
</feature>
<keyword evidence="7 8" id="KW-0472">Membrane</keyword>
<sequence>MNFGQTLRKLQGRNNEGTLFLVLLAIVIAMSLLNPVFFTANTAFAILRSATVPMILALAVLLVIVSGGIDVSFPVVAIASAYTTVTILLKTGTDLPIVAVFAIAAAIGATLGLVNGVVIARFRLPTLIVTLGTQGVFFGLMLTYVGAKYFPDLPPSMAALSTVNIIELTTSTGRANLHSLVVLAVIATVVVWAVLKWTMFGRSLYAIGDDYVGAHRAGFRVVRTQILTYVLVGVIASMAGVAHITMSRAANPQDLVGGELDIIAAVVLGGASIFGGRGSVGGTVLGVLLIQVINNSLLLVGVPSAWLRAAVGILLIVGVGIQAISARKKAQRVHSVEDAVELATATQGKEA</sequence>
<dbReference type="GO" id="GO:0005886">
    <property type="term" value="C:plasma membrane"/>
    <property type="evidence" value="ECO:0007669"/>
    <property type="project" value="UniProtKB-SubCell"/>
</dbReference>
<dbReference type="AlphaFoldDB" id="A0A7H0H4L3"/>
<dbReference type="EMBL" id="CP060789">
    <property type="protein sequence ID" value="QNP55479.1"/>
    <property type="molecule type" value="Genomic_DNA"/>
</dbReference>